<sequence length="354" mass="39967">MPSKNNLLIFFINIFILTPQENTDLWELLSHKEKLILACYHSHIREEENLEALITFQQFIRENKEKKEAEHLERYLEKMASYSEPDTNLPPPFEKENNAITENIESKPSLPIKNQGNPLVLMTKSTRSNRPELQGLLEAPTRPRGRKSTSEQGGGVQYVNSSREISGDPNQRRSPSDPSQPIVSSELVRVETGGGLGDGSRHPIPESSTATLKPPTITHGELAKMSKADQIRILVKEHVAHSKECQKEALLGATPHLRSLLTGAQASQKALQKLINNEEIERYVKGWNPWEEKKTFFPSAAPKKDISRLRFRTNERARSSMSLNLMGNPHSCPNKWIKTTQLLQVAAGLYDNLQ</sequence>
<gene>
    <name evidence="2" type="ORF">PSHT_03743</name>
</gene>
<comment type="caution">
    <text evidence="2">The sequence shown here is derived from an EMBL/GenBank/DDBJ whole genome shotgun (WGS) entry which is preliminary data.</text>
</comment>
<dbReference type="AlphaFoldDB" id="A0A2S4WER2"/>
<keyword evidence="3" id="KW-1185">Reference proteome</keyword>
<name>A0A2S4WER2_9BASI</name>
<reference evidence="2 3" key="1">
    <citation type="submission" date="2017-12" db="EMBL/GenBank/DDBJ databases">
        <title>Gene loss provides genomic basis for host adaptation in cereal stripe rust fungi.</title>
        <authorList>
            <person name="Xia C."/>
        </authorList>
    </citation>
    <scope>NUCLEOTIDE SEQUENCE [LARGE SCALE GENOMIC DNA]</scope>
    <source>
        <strain evidence="2 3">93TX-2</strain>
    </source>
</reference>
<reference evidence="3" key="3">
    <citation type="journal article" date="2018" name="Mol. Plant Microbe Interact.">
        <title>Genome sequence resources for the wheat stripe rust pathogen (Puccinia striiformis f. sp. tritici) and the barley stripe rust pathogen (Puccinia striiformis f. sp. hordei).</title>
        <authorList>
            <person name="Xia C."/>
            <person name="Wang M."/>
            <person name="Yin C."/>
            <person name="Cornejo O.E."/>
            <person name="Hulbert S.H."/>
            <person name="Chen X."/>
        </authorList>
    </citation>
    <scope>NUCLEOTIDE SEQUENCE [LARGE SCALE GENOMIC DNA]</scope>
    <source>
        <strain evidence="3">93TX-2</strain>
    </source>
</reference>
<dbReference type="Proteomes" id="UP000238274">
    <property type="component" value="Unassembled WGS sequence"/>
</dbReference>
<feature type="region of interest" description="Disordered" evidence="1">
    <location>
        <begin position="124"/>
        <end position="217"/>
    </location>
</feature>
<evidence type="ECO:0000256" key="1">
    <source>
        <dbReference type="SAM" id="MobiDB-lite"/>
    </source>
</evidence>
<dbReference type="VEuPathDB" id="FungiDB:PSHT_03743"/>
<evidence type="ECO:0000313" key="2">
    <source>
        <dbReference type="EMBL" id="POW20207.1"/>
    </source>
</evidence>
<proteinExistence type="predicted"/>
<organism evidence="2 3">
    <name type="scientific">Puccinia striiformis</name>
    <dbReference type="NCBI Taxonomy" id="27350"/>
    <lineage>
        <taxon>Eukaryota</taxon>
        <taxon>Fungi</taxon>
        <taxon>Dikarya</taxon>
        <taxon>Basidiomycota</taxon>
        <taxon>Pucciniomycotina</taxon>
        <taxon>Pucciniomycetes</taxon>
        <taxon>Pucciniales</taxon>
        <taxon>Pucciniaceae</taxon>
        <taxon>Puccinia</taxon>
    </lineage>
</organism>
<protein>
    <submittedName>
        <fullName evidence="2">Uncharacterized protein</fullName>
    </submittedName>
</protein>
<accession>A0A2S4WER2</accession>
<evidence type="ECO:0000313" key="3">
    <source>
        <dbReference type="Proteomes" id="UP000238274"/>
    </source>
</evidence>
<reference evidence="3" key="2">
    <citation type="journal article" date="2018" name="BMC Genomics">
        <title>Genomic insights into host adaptation between the wheat stripe rust pathogen (Puccinia striiformis f. sp. tritici) and the barley stripe rust pathogen (Puccinia striiformis f. sp. hordei).</title>
        <authorList>
            <person name="Xia C."/>
            <person name="Wang M."/>
            <person name="Yin C."/>
            <person name="Cornejo O.E."/>
            <person name="Hulbert S.H."/>
            <person name="Chen X."/>
        </authorList>
    </citation>
    <scope>NUCLEOTIDE SEQUENCE [LARGE SCALE GENOMIC DNA]</scope>
    <source>
        <strain evidence="3">93TX-2</strain>
    </source>
</reference>
<dbReference type="OrthoDB" id="2508363at2759"/>
<dbReference type="EMBL" id="PKSM01000036">
    <property type="protein sequence ID" value="POW20207.1"/>
    <property type="molecule type" value="Genomic_DNA"/>
</dbReference>
<dbReference type="VEuPathDB" id="FungiDB:PSTT_12306"/>
<feature type="compositionally biased region" description="Polar residues" evidence="1">
    <location>
        <begin position="158"/>
        <end position="169"/>
    </location>
</feature>